<protein>
    <submittedName>
        <fullName evidence="5">ATP-dependent helicase</fullName>
    </submittedName>
</protein>
<dbReference type="Gene3D" id="3.40.50.300">
    <property type="entry name" value="P-loop containing nucleotide triphosphate hydrolases"/>
    <property type="match status" value="1"/>
</dbReference>
<dbReference type="InterPro" id="IPR014001">
    <property type="entry name" value="Helicase_ATP-bd"/>
</dbReference>
<dbReference type="SMART" id="SM00490">
    <property type="entry name" value="HELICc"/>
    <property type="match status" value="1"/>
</dbReference>
<keyword evidence="5" id="KW-0347">Helicase</keyword>
<dbReference type="GO" id="GO:0004386">
    <property type="term" value="F:helicase activity"/>
    <property type="evidence" value="ECO:0007669"/>
    <property type="project" value="UniProtKB-KW"/>
</dbReference>
<feature type="compositionally biased region" description="Basic and acidic residues" evidence="2">
    <location>
        <begin position="208"/>
        <end position="221"/>
    </location>
</feature>
<evidence type="ECO:0000256" key="1">
    <source>
        <dbReference type="ARBA" id="ARBA00022801"/>
    </source>
</evidence>
<dbReference type="Gene3D" id="3.40.50.10810">
    <property type="entry name" value="Tandem AAA-ATPase domain"/>
    <property type="match status" value="1"/>
</dbReference>
<dbReference type="AlphaFoldDB" id="A0A2V5K099"/>
<keyword evidence="5" id="KW-0067">ATP-binding</keyword>
<dbReference type="InterPro" id="IPR049730">
    <property type="entry name" value="SNF2/RAD54-like_C"/>
</dbReference>
<comment type="caution">
    <text evidence="5">The sequence shown here is derived from an EMBL/GenBank/DDBJ whole genome shotgun (WGS) entry which is preliminary data.</text>
</comment>
<keyword evidence="6" id="KW-1185">Reference proteome</keyword>
<dbReference type="Pfam" id="PF12419">
    <property type="entry name" value="DUF3670"/>
    <property type="match status" value="1"/>
</dbReference>
<evidence type="ECO:0000256" key="2">
    <source>
        <dbReference type="SAM" id="MobiDB-lite"/>
    </source>
</evidence>
<dbReference type="PROSITE" id="PS51192">
    <property type="entry name" value="HELICASE_ATP_BIND_1"/>
    <property type="match status" value="1"/>
</dbReference>
<dbReference type="EMBL" id="QJVJ01000009">
    <property type="protein sequence ID" value="PYI52625.1"/>
    <property type="molecule type" value="Genomic_DNA"/>
</dbReference>
<dbReference type="FunFam" id="3.40.50.300:FF:000533">
    <property type="entry name" value="Helicase, Snf2 family"/>
    <property type="match status" value="1"/>
</dbReference>
<dbReference type="Pfam" id="PF00176">
    <property type="entry name" value="SNF2-rel_dom"/>
    <property type="match status" value="1"/>
</dbReference>
<accession>A0A2V5K099</accession>
<evidence type="ECO:0000313" key="6">
    <source>
        <dbReference type="Proteomes" id="UP000247476"/>
    </source>
</evidence>
<dbReference type="InterPro" id="IPR000330">
    <property type="entry name" value="SNF2_N"/>
</dbReference>
<dbReference type="Proteomes" id="UP000247476">
    <property type="component" value="Unassembled WGS sequence"/>
</dbReference>
<keyword evidence="1" id="KW-0378">Hydrolase</keyword>
<dbReference type="InterPro" id="IPR038718">
    <property type="entry name" value="SNF2-like_sf"/>
</dbReference>
<feature type="region of interest" description="Disordered" evidence="2">
    <location>
        <begin position="185"/>
        <end position="231"/>
    </location>
</feature>
<dbReference type="GO" id="GO:0016787">
    <property type="term" value="F:hydrolase activity"/>
    <property type="evidence" value="ECO:0007669"/>
    <property type="project" value="UniProtKB-KW"/>
</dbReference>
<dbReference type="CDD" id="cd18793">
    <property type="entry name" value="SF2_C_SNF"/>
    <property type="match status" value="1"/>
</dbReference>
<dbReference type="GO" id="GO:0005524">
    <property type="term" value="F:ATP binding"/>
    <property type="evidence" value="ECO:0007669"/>
    <property type="project" value="InterPro"/>
</dbReference>
<keyword evidence="5" id="KW-0547">Nucleotide-binding</keyword>
<gene>
    <name evidence="5" type="ORF">DLM86_20885</name>
</gene>
<dbReference type="InterPro" id="IPR001650">
    <property type="entry name" value="Helicase_C-like"/>
</dbReference>
<feature type="domain" description="Helicase C-terminal" evidence="4">
    <location>
        <begin position="824"/>
        <end position="983"/>
    </location>
</feature>
<dbReference type="CDD" id="cd18012">
    <property type="entry name" value="DEXQc_arch_SWI2_SNF2"/>
    <property type="match status" value="1"/>
</dbReference>
<dbReference type="OrthoDB" id="9760715at2"/>
<proteinExistence type="predicted"/>
<dbReference type="PANTHER" id="PTHR10799">
    <property type="entry name" value="SNF2/RAD54 HELICASE FAMILY"/>
    <property type="match status" value="1"/>
</dbReference>
<name>A0A2V5K099_9BACL</name>
<reference evidence="5 6" key="1">
    <citation type="submission" date="2018-05" db="EMBL/GenBank/DDBJ databases">
        <title>Paenibacillus flagellatus sp. nov., isolated from selenium mineral soil.</title>
        <authorList>
            <person name="Dai X."/>
        </authorList>
    </citation>
    <scope>NUCLEOTIDE SEQUENCE [LARGE SCALE GENOMIC DNA]</scope>
    <source>
        <strain evidence="5 6">DXL2</strain>
    </source>
</reference>
<dbReference type="InterPro" id="IPR027417">
    <property type="entry name" value="P-loop_NTPase"/>
</dbReference>
<dbReference type="RefSeq" id="WP_110841994.1">
    <property type="nucleotide sequence ID" value="NZ_QJVJ01000009.1"/>
</dbReference>
<feature type="compositionally biased region" description="Low complexity" evidence="2">
    <location>
        <begin position="194"/>
        <end position="206"/>
    </location>
</feature>
<evidence type="ECO:0000259" key="4">
    <source>
        <dbReference type="PROSITE" id="PS51194"/>
    </source>
</evidence>
<dbReference type="InterPro" id="IPR022138">
    <property type="entry name" value="DUF3670"/>
</dbReference>
<organism evidence="5 6">
    <name type="scientific">Paenibacillus flagellatus</name>
    <dbReference type="NCBI Taxonomy" id="2211139"/>
    <lineage>
        <taxon>Bacteria</taxon>
        <taxon>Bacillati</taxon>
        <taxon>Bacillota</taxon>
        <taxon>Bacilli</taxon>
        <taxon>Bacillales</taxon>
        <taxon>Paenibacillaceae</taxon>
        <taxon>Paenibacillus</taxon>
    </lineage>
</organism>
<feature type="domain" description="Helicase ATP-binding" evidence="3">
    <location>
        <begin position="535"/>
        <end position="698"/>
    </location>
</feature>
<dbReference type="Pfam" id="PF00271">
    <property type="entry name" value="Helicase_C"/>
    <property type="match status" value="1"/>
</dbReference>
<evidence type="ECO:0000313" key="5">
    <source>
        <dbReference type="EMBL" id="PYI52625.1"/>
    </source>
</evidence>
<evidence type="ECO:0000259" key="3">
    <source>
        <dbReference type="PROSITE" id="PS51192"/>
    </source>
</evidence>
<sequence length="1000" mass="113176">MKTKAAPITVHCKWIASGAFLLTAEQGGFALDAFSLKSLLFAWHEPSFYGTFIETLELDRREGALLPATEALAYFVAPAWNGHAPLRWSDEAKPLRDIARVMTEALEEGRIVPDFDKWKAGSWGWRLRGAGTVAVDPDLAYPPYWDDWMQRIMEERYPERDIVLRGAERRQRAAALGVDVPAAPGVEERRAEAGEAAAAPAPGSDADAPDRVDRDGRREEPEAADVGAAWPEELWHDEDDWLVSIGWLPDETPFRPALRLSEPDTGETWPLAVVLQDRADPERIVECDAAGVPGDDCPDDWRPFAPRVRQAIAKWAAVIPWLRAPSEDGEVAVRTEIDYAEAWDFLAEKSILLAEFGQTVLLPAWWEKLRKTKPRLKAKVRSGVGAVGESLFGLNGIVQFDWKLAIGDAELAEAEFRNLVENNRQLVRIRGRWVLLDPDMLQQVQQWIKQVRKKKGLSFRDVLEMHLLGPQDDEPYDPAEPDRHEALRIEVELNDHLRSFVRQLKQAQSVPSLATPAGFRGSLRHYQVLGASWLLFLRRFGLGGCLADDMGLGKTIQWITYALAVKERDRPSTPSLLICPTSVLGNWQKELERFAPELNVRLHYGPNRAKGDAFAESVRDCDVVLTSYALAHLDEEELTSVRWSSVCLDEAQNIKNAYTKQATSIRKLEADHRIAMTGTPIENRLSELWSIFDFINPGYLGNLRAFTQRYASRIEKTQDKELIGQVQKLAQPFLLRRVKSDPAIELDLPEKLESKTYVSLTVEQATLYENVIADLFDRLDRLPPMERRGMILASLTKLKQICNHPATYTKETAVSADRAARSQKLERLLDMVKELRAEGDRCLVFTQFVEMGQLLQRSLARESGEDVLFLHGGTPKAQRDRMIERFQSGDGSGIFLLSLKAGGIGLNLTAANHVFHYDRWWNPAVENQATDRAFRIGQTKRVQVHKFVTLGTLEEKIDEMIERKQLLSRQIVGSGEQWITELSTDQLKELFALRRQWVEV</sequence>
<dbReference type="PROSITE" id="PS51194">
    <property type="entry name" value="HELICASE_CTER"/>
    <property type="match status" value="1"/>
</dbReference>
<dbReference type="SMART" id="SM00487">
    <property type="entry name" value="DEXDc"/>
    <property type="match status" value="1"/>
</dbReference>
<dbReference type="SUPFAM" id="SSF52540">
    <property type="entry name" value="P-loop containing nucleoside triphosphate hydrolases"/>
    <property type="match status" value="2"/>
</dbReference>